<proteinExistence type="inferred from homology"/>
<dbReference type="GO" id="GO:0016558">
    <property type="term" value="P:protein import into peroxisome matrix"/>
    <property type="evidence" value="ECO:0007669"/>
    <property type="project" value="InterPro"/>
</dbReference>
<protein>
    <recommendedName>
        <fullName evidence="5">RING-type E3 ubiquitin transferase</fullName>
        <ecNumber evidence="5">2.3.2.27</ecNumber>
    </recommendedName>
</protein>
<feature type="compositionally biased region" description="Gly residues" evidence="17">
    <location>
        <begin position="1"/>
        <end position="15"/>
    </location>
</feature>
<sequence length="252" mass="27406">MGLGHFGRNGSGEAGPSGTIPPTSGCSAGDDARRREERATKSFWGQMLYYVLTTGSGQQTLGEEYCDTTQFAESYGESAIRSRSSQDSAVSPSTSGQNSTTLSRLKQKLSGFWLHVVQQWLVVILLLDRLIEVIKFPEVTSVHAFHFLPFFAGLYYHISKHAAGIRYLFIGKPSNQRPSCGRAVPKKFIFSCSVHQASFASQQRSAGHGLPVLNEEGNLASLDTDEGGWVYDSSSSENGAKKSQNVLFAAPQ</sequence>
<feature type="domain" description="Pex N-terminal" evidence="18">
    <location>
        <begin position="46"/>
        <end position="178"/>
    </location>
</feature>
<evidence type="ECO:0000256" key="1">
    <source>
        <dbReference type="ARBA" id="ARBA00000900"/>
    </source>
</evidence>
<organism evidence="19 20">
    <name type="scientific">Arachis hypogaea</name>
    <name type="common">Peanut</name>
    <dbReference type="NCBI Taxonomy" id="3818"/>
    <lineage>
        <taxon>Eukaryota</taxon>
        <taxon>Viridiplantae</taxon>
        <taxon>Streptophyta</taxon>
        <taxon>Embryophyta</taxon>
        <taxon>Tracheophyta</taxon>
        <taxon>Spermatophyta</taxon>
        <taxon>Magnoliopsida</taxon>
        <taxon>eudicotyledons</taxon>
        <taxon>Gunneridae</taxon>
        <taxon>Pentapetalae</taxon>
        <taxon>rosids</taxon>
        <taxon>fabids</taxon>
        <taxon>Fabales</taxon>
        <taxon>Fabaceae</taxon>
        <taxon>Papilionoideae</taxon>
        <taxon>50 kb inversion clade</taxon>
        <taxon>dalbergioids sensu lato</taxon>
        <taxon>Dalbergieae</taxon>
        <taxon>Pterocarpus clade</taxon>
        <taxon>Arachis</taxon>
    </lineage>
</organism>
<evidence type="ECO:0000313" key="20">
    <source>
        <dbReference type="Proteomes" id="UP000289738"/>
    </source>
</evidence>
<evidence type="ECO:0000256" key="4">
    <source>
        <dbReference type="ARBA" id="ARBA00008704"/>
    </source>
</evidence>
<evidence type="ECO:0000256" key="8">
    <source>
        <dbReference type="ARBA" id="ARBA00022692"/>
    </source>
</evidence>
<evidence type="ECO:0000256" key="2">
    <source>
        <dbReference type="ARBA" id="ARBA00004585"/>
    </source>
</evidence>
<dbReference type="EC" id="2.3.2.27" evidence="5"/>
<comment type="subcellular location">
    <subcellularLocation>
        <location evidence="2">Peroxisome membrane</location>
        <topology evidence="2">Multi-pass membrane protein</topology>
    </subcellularLocation>
</comment>
<dbReference type="GO" id="GO:0005778">
    <property type="term" value="C:peroxisomal membrane"/>
    <property type="evidence" value="ECO:0007669"/>
    <property type="project" value="UniProtKB-SubCell"/>
</dbReference>
<evidence type="ECO:0000256" key="13">
    <source>
        <dbReference type="ARBA" id="ARBA00022927"/>
    </source>
</evidence>
<dbReference type="AlphaFoldDB" id="A0A444YGK3"/>
<keyword evidence="12" id="KW-0862">Zinc</keyword>
<gene>
    <name evidence="19" type="ORF">Ahy_B06g079898</name>
</gene>
<feature type="region of interest" description="Disordered" evidence="17">
    <location>
        <begin position="230"/>
        <end position="252"/>
    </location>
</feature>
<evidence type="ECO:0000256" key="3">
    <source>
        <dbReference type="ARBA" id="ARBA00004906"/>
    </source>
</evidence>
<dbReference type="GO" id="GO:0008270">
    <property type="term" value="F:zinc ion binding"/>
    <property type="evidence" value="ECO:0007669"/>
    <property type="project" value="UniProtKB-KW"/>
</dbReference>
<dbReference type="Pfam" id="PF04757">
    <property type="entry name" value="Pex2_Pex12"/>
    <property type="match status" value="1"/>
</dbReference>
<evidence type="ECO:0000256" key="12">
    <source>
        <dbReference type="ARBA" id="ARBA00022833"/>
    </source>
</evidence>
<keyword evidence="7" id="KW-0808">Transferase</keyword>
<keyword evidence="16" id="KW-0576">Peroxisome</keyword>
<keyword evidence="10" id="KW-0863">Zinc-finger</keyword>
<comment type="pathway">
    <text evidence="3">Protein modification; protein ubiquitination.</text>
</comment>
<dbReference type="STRING" id="3818.A0A444YGK3"/>
<dbReference type="PANTHER" id="PTHR23350">
    <property type="entry name" value="PEROXISOME ASSEMBLY PROTEIN 10"/>
    <property type="match status" value="1"/>
</dbReference>
<name>A0A444YGK3_ARAHY</name>
<keyword evidence="14" id="KW-1133">Transmembrane helix</keyword>
<evidence type="ECO:0000313" key="19">
    <source>
        <dbReference type="EMBL" id="RYR01034.1"/>
    </source>
</evidence>
<keyword evidence="9" id="KW-0479">Metal-binding</keyword>
<evidence type="ECO:0000256" key="10">
    <source>
        <dbReference type="ARBA" id="ARBA00022771"/>
    </source>
</evidence>
<evidence type="ECO:0000256" key="16">
    <source>
        <dbReference type="ARBA" id="ARBA00023140"/>
    </source>
</evidence>
<reference evidence="19 20" key="1">
    <citation type="submission" date="2019-01" db="EMBL/GenBank/DDBJ databases">
        <title>Sequencing of cultivated peanut Arachis hypogaea provides insights into genome evolution and oil improvement.</title>
        <authorList>
            <person name="Chen X."/>
        </authorList>
    </citation>
    <scope>NUCLEOTIDE SEQUENCE [LARGE SCALE GENOMIC DNA]</scope>
    <source>
        <strain evidence="20">cv. Fuhuasheng</strain>
        <tissue evidence="19">Leaves</tissue>
    </source>
</reference>
<dbReference type="GO" id="GO:0061630">
    <property type="term" value="F:ubiquitin protein ligase activity"/>
    <property type="evidence" value="ECO:0007669"/>
    <property type="project" value="UniProtKB-EC"/>
</dbReference>
<keyword evidence="13" id="KW-0653">Protein transport</keyword>
<accession>A0A444YGK3</accession>
<keyword evidence="20" id="KW-1185">Reference proteome</keyword>
<evidence type="ECO:0000256" key="6">
    <source>
        <dbReference type="ARBA" id="ARBA00022448"/>
    </source>
</evidence>
<dbReference type="InterPro" id="IPR025654">
    <property type="entry name" value="PEX2/10"/>
</dbReference>
<evidence type="ECO:0000256" key="7">
    <source>
        <dbReference type="ARBA" id="ARBA00022679"/>
    </source>
</evidence>
<keyword evidence="6" id="KW-0813">Transport</keyword>
<evidence type="ECO:0000259" key="18">
    <source>
        <dbReference type="Pfam" id="PF04757"/>
    </source>
</evidence>
<keyword evidence="15" id="KW-0472">Membrane</keyword>
<keyword evidence="8" id="KW-0812">Transmembrane</keyword>
<feature type="compositionally biased region" description="Polar residues" evidence="17">
    <location>
        <begin position="232"/>
        <end position="246"/>
    </location>
</feature>
<dbReference type="PANTHER" id="PTHR23350:SF0">
    <property type="entry name" value="PEROXISOME BIOGENESIS FACTOR 10"/>
    <property type="match status" value="1"/>
</dbReference>
<comment type="catalytic activity">
    <reaction evidence="1">
        <text>S-ubiquitinyl-[E2 ubiquitin-conjugating enzyme]-L-cysteine + [acceptor protein]-L-lysine = [E2 ubiquitin-conjugating enzyme]-L-cysteine + N(6)-ubiquitinyl-[acceptor protein]-L-lysine.</text>
        <dbReference type="EC" id="2.3.2.27"/>
    </reaction>
</comment>
<comment type="similarity">
    <text evidence="4">Belongs to the pex2/pex10/pex12 family.</text>
</comment>
<comment type="caution">
    <text evidence="19">The sequence shown here is derived from an EMBL/GenBank/DDBJ whole genome shotgun (WGS) entry which is preliminary data.</text>
</comment>
<evidence type="ECO:0000256" key="9">
    <source>
        <dbReference type="ARBA" id="ARBA00022723"/>
    </source>
</evidence>
<feature type="region of interest" description="Disordered" evidence="17">
    <location>
        <begin position="1"/>
        <end position="32"/>
    </location>
</feature>
<evidence type="ECO:0000256" key="5">
    <source>
        <dbReference type="ARBA" id="ARBA00012483"/>
    </source>
</evidence>
<keyword evidence="11" id="KW-0833">Ubl conjugation pathway</keyword>
<dbReference type="Proteomes" id="UP000289738">
    <property type="component" value="Chromosome B06"/>
</dbReference>
<dbReference type="EMBL" id="SDMP01000016">
    <property type="protein sequence ID" value="RYR01034.1"/>
    <property type="molecule type" value="Genomic_DNA"/>
</dbReference>
<evidence type="ECO:0000256" key="14">
    <source>
        <dbReference type="ARBA" id="ARBA00022989"/>
    </source>
</evidence>
<evidence type="ECO:0000256" key="17">
    <source>
        <dbReference type="SAM" id="MobiDB-lite"/>
    </source>
</evidence>
<evidence type="ECO:0000256" key="15">
    <source>
        <dbReference type="ARBA" id="ARBA00023136"/>
    </source>
</evidence>
<evidence type="ECO:0000256" key="11">
    <source>
        <dbReference type="ARBA" id="ARBA00022786"/>
    </source>
</evidence>
<dbReference type="InterPro" id="IPR006845">
    <property type="entry name" value="Pex_N"/>
</dbReference>